<dbReference type="InterPro" id="IPR021842">
    <property type="entry name" value="DUF3435"/>
</dbReference>
<reference evidence="1" key="1">
    <citation type="submission" date="2021-04" db="EMBL/GenBank/DDBJ databases">
        <title>First draft genome resource for Brassicaceae pathogens Fusarium oxysporum f. sp. raphani and Fusarium oxysporum f. sp. rapae.</title>
        <authorList>
            <person name="Asai S."/>
        </authorList>
    </citation>
    <scope>NUCLEOTIDE SEQUENCE</scope>
    <source>
        <strain evidence="1">Tf1208</strain>
    </source>
</reference>
<evidence type="ECO:0000313" key="2">
    <source>
        <dbReference type="Proteomes" id="UP000694050"/>
    </source>
</evidence>
<comment type="caution">
    <text evidence="1">The sequence shown here is derived from an EMBL/GenBank/DDBJ whole genome shotgun (WGS) entry which is preliminary data.</text>
</comment>
<proteinExistence type="predicted"/>
<dbReference type="PANTHER" id="PTHR37535:SF3">
    <property type="entry name" value="FLUG DOMAIN-CONTAINING PROTEIN"/>
    <property type="match status" value="1"/>
</dbReference>
<dbReference type="Pfam" id="PF11917">
    <property type="entry name" value="DUF3435"/>
    <property type="match status" value="1"/>
</dbReference>
<sequence>MLAVVDGALDREDLDQMIKNGGEGQVEWSERCRDLPVCRSVDQQGDVYDTQAMTEDTFIDMFKMFLMQVGYTLIPGYLFQPGLIHMIRRELGKQLDGQYTEVERSQHLTQADKAVFGQSYTADTSSCDGLSAFLREKPDHRAVKYFQGLTQFRHEGLPTQLPAALKDEKLKLEEYRRESSVRLKREKLFNGRQAQAPTPDPDPLHMLRPEKARLAQNMAKTSPASYQDRLDAMRDMLSLLAASTVFYLPGEEPKNGQCPYCSTEMKSIPDKRRSTFNA</sequence>
<dbReference type="PANTHER" id="PTHR37535">
    <property type="entry name" value="FLUG DOMAIN PROTEIN"/>
    <property type="match status" value="1"/>
</dbReference>
<gene>
    <name evidence="1" type="ORF">Forpe1208_v006918</name>
</gene>
<organism evidence="1 2">
    <name type="scientific">Fusarium oxysporum f. sp. rapae</name>
    <dbReference type="NCBI Taxonomy" id="485398"/>
    <lineage>
        <taxon>Eukaryota</taxon>
        <taxon>Fungi</taxon>
        <taxon>Dikarya</taxon>
        <taxon>Ascomycota</taxon>
        <taxon>Pezizomycotina</taxon>
        <taxon>Sordariomycetes</taxon>
        <taxon>Hypocreomycetidae</taxon>
        <taxon>Hypocreales</taxon>
        <taxon>Nectriaceae</taxon>
        <taxon>Fusarium</taxon>
        <taxon>Fusarium oxysporum species complex</taxon>
    </lineage>
</organism>
<protein>
    <submittedName>
        <fullName evidence="1">Uncharacterized protein</fullName>
    </submittedName>
</protein>
<evidence type="ECO:0000313" key="1">
    <source>
        <dbReference type="EMBL" id="KAG7415409.1"/>
    </source>
</evidence>
<dbReference type="Proteomes" id="UP000694050">
    <property type="component" value="Unassembled WGS sequence"/>
</dbReference>
<dbReference type="EMBL" id="JAELUQ010000004">
    <property type="protein sequence ID" value="KAG7415409.1"/>
    <property type="molecule type" value="Genomic_DNA"/>
</dbReference>
<dbReference type="AlphaFoldDB" id="A0A8J5P165"/>
<name>A0A8J5P165_FUSOX</name>
<accession>A0A8J5P165</accession>